<dbReference type="InterPro" id="IPR038765">
    <property type="entry name" value="Papain-like_cys_pep_sf"/>
</dbReference>
<accession>A0AA38MP54</accession>
<evidence type="ECO:0000256" key="4">
    <source>
        <dbReference type="ARBA" id="ARBA00022801"/>
    </source>
</evidence>
<dbReference type="GO" id="GO:0006508">
    <property type="term" value="P:proteolysis"/>
    <property type="evidence" value="ECO:0007669"/>
    <property type="project" value="UniProtKB-KW"/>
</dbReference>
<evidence type="ECO:0000256" key="2">
    <source>
        <dbReference type="ARBA" id="ARBA00022670"/>
    </source>
</evidence>
<feature type="chain" id="PRO_5041316077" description="Peptidase C1A papain C-terminal domain-containing protein" evidence="8">
    <location>
        <begin position="21"/>
        <end position="337"/>
    </location>
</feature>
<organism evidence="10 11">
    <name type="scientific">Zophobas morio</name>
    <dbReference type="NCBI Taxonomy" id="2755281"/>
    <lineage>
        <taxon>Eukaryota</taxon>
        <taxon>Metazoa</taxon>
        <taxon>Ecdysozoa</taxon>
        <taxon>Arthropoda</taxon>
        <taxon>Hexapoda</taxon>
        <taxon>Insecta</taxon>
        <taxon>Pterygota</taxon>
        <taxon>Neoptera</taxon>
        <taxon>Endopterygota</taxon>
        <taxon>Coleoptera</taxon>
        <taxon>Polyphaga</taxon>
        <taxon>Cucujiformia</taxon>
        <taxon>Tenebrionidae</taxon>
        <taxon>Zophobas</taxon>
    </lineage>
</organism>
<gene>
    <name evidence="10" type="ORF">Zmor_007232</name>
</gene>
<comment type="similarity">
    <text evidence="1">Belongs to the peptidase C1 family.</text>
</comment>
<dbReference type="Pfam" id="PF00112">
    <property type="entry name" value="Peptidase_C1"/>
    <property type="match status" value="1"/>
</dbReference>
<protein>
    <recommendedName>
        <fullName evidence="9">Peptidase C1A papain C-terminal domain-containing protein</fullName>
    </recommendedName>
</protein>
<dbReference type="CDD" id="cd02620">
    <property type="entry name" value="Peptidase_C1A_CathepsinB"/>
    <property type="match status" value="1"/>
</dbReference>
<evidence type="ECO:0000313" key="11">
    <source>
        <dbReference type="Proteomes" id="UP001168821"/>
    </source>
</evidence>
<dbReference type="InterPro" id="IPR025661">
    <property type="entry name" value="Pept_asp_AS"/>
</dbReference>
<dbReference type="FunFam" id="3.90.70.10:FF:000031">
    <property type="entry name" value="Cathepsin B"/>
    <property type="match status" value="1"/>
</dbReference>
<dbReference type="Gene3D" id="3.90.70.10">
    <property type="entry name" value="Cysteine proteinases"/>
    <property type="match status" value="1"/>
</dbReference>
<sequence length="337" mass="37316">MKFIFTTIVVLATVVVATFGEENPRFLSDEFINFINSKNTTWKAARNININTSGSLIKRLFTVPHTKKETKHTLPTKIHSVDLKAIPESFDAREAWPECASVIGDIKDEGGCVAGWAFATVETISDRICILSNATIQISISAEDLISCCSDCNYGCSGGDTIEGWYYWSTSGIVTGGKYGTNDGCRAYSIEPCDHYTDASQDSCEEIIYAPDCVKVCDEGSSLEYKSDLRTGAPYYVIQTEAQIQTEIMTYGPIATSFEVYEEFLAYKSGVYQRVTDDHVTRGAVKLIGWGVEDGVPYWLAANSWNKNWGENGYFKILRGSNECEIESEPIGAFPTF</sequence>
<dbReference type="SUPFAM" id="SSF54001">
    <property type="entry name" value="Cysteine proteinases"/>
    <property type="match status" value="1"/>
</dbReference>
<dbReference type="InterPro" id="IPR000668">
    <property type="entry name" value="Peptidase_C1A_C"/>
</dbReference>
<dbReference type="PANTHER" id="PTHR12411">
    <property type="entry name" value="CYSTEINE PROTEASE FAMILY C1-RELATED"/>
    <property type="match status" value="1"/>
</dbReference>
<dbReference type="InterPro" id="IPR012599">
    <property type="entry name" value="Propeptide_C1A"/>
</dbReference>
<keyword evidence="6" id="KW-0865">Zymogen</keyword>
<keyword evidence="7" id="KW-1015">Disulfide bond</keyword>
<dbReference type="SMART" id="SM00645">
    <property type="entry name" value="Pept_C1"/>
    <property type="match status" value="1"/>
</dbReference>
<name>A0AA38MP54_9CUCU</name>
<evidence type="ECO:0000256" key="5">
    <source>
        <dbReference type="ARBA" id="ARBA00022807"/>
    </source>
</evidence>
<evidence type="ECO:0000256" key="3">
    <source>
        <dbReference type="ARBA" id="ARBA00022729"/>
    </source>
</evidence>
<evidence type="ECO:0000259" key="9">
    <source>
        <dbReference type="SMART" id="SM00645"/>
    </source>
</evidence>
<dbReference type="AlphaFoldDB" id="A0AA38MP54"/>
<feature type="domain" description="Peptidase C1A papain C-terminal" evidence="9">
    <location>
        <begin position="86"/>
        <end position="334"/>
    </location>
</feature>
<evidence type="ECO:0000313" key="10">
    <source>
        <dbReference type="EMBL" id="KAJ3662917.1"/>
    </source>
</evidence>
<evidence type="ECO:0000256" key="1">
    <source>
        <dbReference type="ARBA" id="ARBA00008455"/>
    </source>
</evidence>
<dbReference type="GO" id="GO:0004197">
    <property type="term" value="F:cysteine-type endopeptidase activity"/>
    <property type="evidence" value="ECO:0007669"/>
    <property type="project" value="InterPro"/>
</dbReference>
<proteinExistence type="inferred from homology"/>
<dbReference type="EMBL" id="JALNTZ010000002">
    <property type="protein sequence ID" value="KAJ3662917.1"/>
    <property type="molecule type" value="Genomic_DNA"/>
</dbReference>
<keyword evidence="5" id="KW-0788">Thiol protease</keyword>
<keyword evidence="11" id="KW-1185">Reference proteome</keyword>
<feature type="signal peptide" evidence="8">
    <location>
        <begin position="1"/>
        <end position="20"/>
    </location>
</feature>
<keyword evidence="3 8" id="KW-0732">Signal</keyword>
<dbReference type="PROSITE" id="PS00640">
    <property type="entry name" value="THIOL_PROTEASE_ASN"/>
    <property type="match status" value="1"/>
</dbReference>
<evidence type="ECO:0000256" key="7">
    <source>
        <dbReference type="ARBA" id="ARBA00023157"/>
    </source>
</evidence>
<evidence type="ECO:0000256" key="8">
    <source>
        <dbReference type="SAM" id="SignalP"/>
    </source>
</evidence>
<dbReference type="InterPro" id="IPR013128">
    <property type="entry name" value="Peptidase_C1A"/>
</dbReference>
<dbReference type="Pfam" id="PF08127">
    <property type="entry name" value="Propeptide_C1"/>
    <property type="match status" value="1"/>
</dbReference>
<evidence type="ECO:0000256" key="6">
    <source>
        <dbReference type="ARBA" id="ARBA00023145"/>
    </source>
</evidence>
<dbReference type="Proteomes" id="UP001168821">
    <property type="component" value="Unassembled WGS sequence"/>
</dbReference>
<comment type="caution">
    <text evidence="10">The sequence shown here is derived from an EMBL/GenBank/DDBJ whole genome shotgun (WGS) entry which is preliminary data.</text>
</comment>
<keyword evidence="2" id="KW-0645">Protease</keyword>
<reference evidence="10" key="1">
    <citation type="journal article" date="2023" name="G3 (Bethesda)">
        <title>Whole genome assemblies of Zophobas morio and Tenebrio molitor.</title>
        <authorList>
            <person name="Kaur S."/>
            <person name="Stinson S.A."/>
            <person name="diCenzo G.C."/>
        </authorList>
    </citation>
    <scope>NUCLEOTIDE SEQUENCE</scope>
    <source>
        <strain evidence="10">QUZm001</strain>
    </source>
</reference>
<keyword evidence="4" id="KW-0378">Hydrolase</keyword>